<dbReference type="AlphaFoldDB" id="A0A0C1MNX3"/>
<evidence type="ECO:0000256" key="1">
    <source>
        <dbReference type="SAM" id="SignalP"/>
    </source>
</evidence>
<proteinExistence type="predicted"/>
<evidence type="ECO:0000313" key="3">
    <source>
        <dbReference type="Proteomes" id="UP000031327"/>
    </source>
</evidence>
<name>A0A0C1MNX3_9GAMM</name>
<organism evidence="2 3">
    <name type="scientific">Pseudoalteromonas luteoviolacea</name>
    <dbReference type="NCBI Taxonomy" id="43657"/>
    <lineage>
        <taxon>Bacteria</taxon>
        <taxon>Pseudomonadati</taxon>
        <taxon>Pseudomonadota</taxon>
        <taxon>Gammaproteobacteria</taxon>
        <taxon>Alteromonadales</taxon>
        <taxon>Pseudoalteromonadaceae</taxon>
        <taxon>Pseudoalteromonas</taxon>
    </lineage>
</organism>
<reference evidence="2 3" key="1">
    <citation type="submission" date="2014-12" db="EMBL/GenBank/DDBJ databases">
        <title>Draft Genome Sequence of Pseudoalteromonas luteoviolacea HI1.</title>
        <authorList>
            <person name="Asahina A.Y."/>
            <person name="Hadfield M.G."/>
        </authorList>
    </citation>
    <scope>NUCLEOTIDE SEQUENCE [LARGE SCALE GENOMIC DNA]</scope>
    <source>
        <strain evidence="2 3">HI1</strain>
    </source>
</reference>
<dbReference type="RefSeq" id="WP_039610811.1">
    <property type="nucleotide sequence ID" value="NZ_JWIC01000007.1"/>
</dbReference>
<sequence length="106" mass="11957">MDKRRFLKVSAASLVATTALPIMASTDRAKMPTGLLSFTYHVTYNEEFKALAQADLDNVMKMFELTPAQQQVVLSAARESNLTDKLWEDFSAELRPEIDQDLSSVW</sequence>
<feature type="signal peptide" evidence="1">
    <location>
        <begin position="1"/>
        <end position="24"/>
    </location>
</feature>
<evidence type="ECO:0000313" key="2">
    <source>
        <dbReference type="EMBL" id="KID56238.1"/>
    </source>
</evidence>
<gene>
    <name evidence="2" type="ORF">JF50_18415</name>
</gene>
<dbReference type="Proteomes" id="UP000031327">
    <property type="component" value="Unassembled WGS sequence"/>
</dbReference>
<protein>
    <submittedName>
        <fullName evidence="2">Uncharacterized protein</fullName>
    </submittedName>
</protein>
<accession>A0A0C1MNX3</accession>
<feature type="chain" id="PRO_5002135862" evidence="1">
    <location>
        <begin position="25"/>
        <end position="106"/>
    </location>
</feature>
<comment type="caution">
    <text evidence="2">The sequence shown here is derived from an EMBL/GenBank/DDBJ whole genome shotgun (WGS) entry which is preliminary data.</text>
</comment>
<dbReference type="OrthoDB" id="6298396at2"/>
<dbReference type="EMBL" id="JWIC01000007">
    <property type="protein sequence ID" value="KID56238.1"/>
    <property type="molecule type" value="Genomic_DNA"/>
</dbReference>
<keyword evidence="1" id="KW-0732">Signal</keyword>